<name>X6LBG7_RETFI</name>
<comment type="caution">
    <text evidence="1">The sequence shown here is derived from an EMBL/GenBank/DDBJ whole genome shotgun (WGS) entry which is preliminary data.</text>
</comment>
<organism evidence="1 2">
    <name type="scientific">Reticulomyxa filosa</name>
    <dbReference type="NCBI Taxonomy" id="46433"/>
    <lineage>
        <taxon>Eukaryota</taxon>
        <taxon>Sar</taxon>
        <taxon>Rhizaria</taxon>
        <taxon>Retaria</taxon>
        <taxon>Foraminifera</taxon>
        <taxon>Monothalamids</taxon>
        <taxon>Reticulomyxidae</taxon>
        <taxon>Reticulomyxa</taxon>
    </lineage>
</organism>
<gene>
    <name evidence="1" type="ORF">RFI_38767</name>
</gene>
<accession>X6LBG7</accession>
<proteinExistence type="predicted"/>
<keyword evidence="2" id="KW-1185">Reference proteome</keyword>
<sequence>MSLSKLDESEWVEMDMNDLIKKNIKANEMNCELRFSHGRIRGFFTIRCGFKNDKTQMDNSPFAAFRDKLCKHKQHTDSNAFESHSTKGRNPTFPGLDKIQMLLLDVILFDTLTLHRRDKASSLQLTELEKLQEDKNVVSNVKAEAQAIKTNEMKEEKTDAQVEALTEQNAVGASVK</sequence>
<dbReference type="AlphaFoldDB" id="X6LBG7"/>
<evidence type="ECO:0000313" key="1">
    <source>
        <dbReference type="EMBL" id="ETN98725.1"/>
    </source>
</evidence>
<dbReference type="EMBL" id="ASPP01045938">
    <property type="protein sequence ID" value="ETN98725.1"/>
    <property type="molecule type" value="Genomic_DNA"/>
</dbReference>
<reference evidence="1 2" key="1">
    <citation type="journal article" date="2013" name="Curr. Biol.">
        <title>The Genome of the Foraminiferan Reticulomyxa filosa.</title>
        <authorList>
            <person name="Glockner G."/>
            <person name="Hulsmann N."/>
            <person name="Schleicher M."/>
            <person name="Noegel A.A."/>
            <person name="Eichinger L."/>
            <person name="Gallinger C."/>
            <person name="Pawlowski J."/>
            <person name="Sierra R."/>
            <person name="Euteneuer U."/>
            <person name="Pillet L."/>
            <person name="Moustafa A."/>
            <person name="Platzer M."/>
            <person name="Groth M."/>
            <person name="Szafranski K."/>
            <person name="Schliwa M."/>
        </authorList>
    </citation>
    <scope>NUCLEOTIDE SEQUENCE [LARGE SCALE GENOMIC DNA]</scope>
</reference>
<evidence type="ECO:0000313" key="2">
    <source>
        <dbReference type="Proteomes" id="UP000023152"/>
    </source>
</evidence>
<dbReference type="Proteomes" id="UP000023152">
    <property type="component" value="Unassembled WGS sequence"/>
</dbReference>
<protein>
    <submittedName>
        <fullName evidence="1">Uncharacterized protein</fullName>
    </submittedName>
</protein>